<dbReference type="HOGENOM" id="CLU_900712_0_0_1"/>
<protein>
    <recommendedName>
        <fullName evidence="5">Effector family protein Eff1</fullName>
    </recommendedName>
</protein>
<evidence type="ECO:0000313" key="3">
    <source>
        <dbReference type="EMBL" id="CBQ72706.1"/>
    </source>
</evidence>
<feature type="region of interest" description="Disordered" evidence="1">
    <location>
        <begin position="55"/>
        <end position="83"/>
    </location>
</feature>
<feature type="chain" id="PRO_5003217050" description="Effector family protein Eff1" evidence="2">
    <location>
        <begin position="23"/>
        <end position="309"/>
    </location>
</feature>
<accession>E6ZZM6</accession>
<evidence type="ECO:0000256" key="1">
    <source>
        <dbReference type="SAM" id="MobiDB-lite"/>
    </source>
</evidence>
<evidence type="ECO:0000256" key="2">
    <source>
        <dbReference type="SAM" id="SignalP"/>
    </source>
</evidence>
<dbReference type="AlphaFoldDB" id="E6ZZM6"/>
<organism evidence="3 4">
    <name type="scientific">Sporisorium reilianum (strain SRZ2)</name>
    <name type="common">Maize head smut fungus</name>
    <dbReference type="NCBI Taxonomy" id="999809"/>
    <lineage>
        <taxon>Eukaryota</taxon>
        <taxon>Fungi</taxon>
        <taxon>Dikarya</taxon>
        <taxon>Basidiomycota</taxon>
        <taxon>Ustilaginomycotina</taxon>
        <taxon>Ustilaginomycetes</taxon>
        <taxon>Ustilaginales</taxon>
        <taxon>Ustilaginaceae</taxon>
        <taxon>Sporisorium</taxon>
    </lineage>
</organism>
<dbReference type="VEuPathDB" id="FungiDB:sr13374"/>
<keyword evidence="4" id="KW-1185">Reference proteome</keyword>
<feature type="region of interest" description="Disordered" evidence="1">
    <location>
        <begin position="106"/>
        <end position="143"/>
    </location>
</feature>
<reference evidence="3 4" key="1">
    <citation type="journal article" date="2010" name="Science">
        <title>Pathogenicity determinants in smut fungi revealed by genome comparison.</title>
        <authorList>
            <person name="Schirawski J."/>
            <person name="Mannhaupt G."/>
            <person name="Muench K."/>
            <person name="Brefort T."/>
            <person name="Schipper K."/>
            <person name="Doehlemann G."/>
            <person name="Di Stasio M."/>
            <person name="Roessel N."/>
            <person name="Mendoza-Mendoza A."/>
            <person name="Pester D."/>
            <person name="Mueller O."/>
            <person name="Winterberg B."/>
            <person name="Meyer E."/>
            <person name="Ghareeb H."/>
            <person name="Wollenberg T."/>
            <person name="Muensterkoetter M."/>
            <person name="Wong P."/>
            <person name="Walter M."/>
            <person name="Stukenbrock E."/>
            <person name="Gueldener U."/>
            <person name="Kahmann R."/>
        </authorList>
    </citation>
    <scope>NUCLEOTIDE SEQUENCE [LARGE SCALE GENOMIC DNA]</scope>
    <source>
        <strain evidence="4">SRZ2</strain>
    </source>
</reference>
<name>E6ZZM6_SPORE</name>
<evidence type="ECO:0008006" key="5">
    <source>
        <dbReference type="Google" id="ProtNLM"/>
    </source>
</evidence>
<feature type="signal peptide" evidence="2">
    <location>
        <begin position="1"/>
        <end position="22"/>
    </location>
</feature>
<dbReference type="eggNOG" id="ENOG502RE9A">
    <property type="taxonomic scope" value="Eukaryota"/>
</dbReference>
<evidence type="ECO:0000313" key="4">
    <source>
        <dbReference type="Proteomes" id="UP000008867"/>
    </source>
</evidence>
<feature type="compositionally biased region" description="Low complexity" evidence="1">
    <location>
        <begin position="107"/>
        <end position="124"/>
    </location>
</feature>
<gene>
    <name evidence="3" type="ORF">sr13374</name>
</gene>
<proteinExistence type="predicted"/>
<keyword evidence="2" id="KW-0732">Signal</keyword>
<sequence length="309" mass="34199">MSVSTTKLLCFSALLACCLVHAAPMWDPYYGYHQQGTSQPAEGAAQTWQAGSNPYWHSVEAPTQSGTANHGAAHPAYPAMDAPSERPLDAYDWQILDTIYRDLSQTPGSSAQGASGSALPPGSHGTHGAGFDPSGPTTRPEHQYKNLAFPGSLLKLDRNNAITDKNFVKGIKVWEDVQVQSLINSKFFADHFVWVSKSNSQIPDSSWNKRTPRYNLFRTMPGLTIHWPDGKEMPVYMTGHNARNDLGVSPLKGMPFMTFWTIHDNWKPGKKKVIFLGTGYVKPEHYDLVNEATDRWLTEVKGQASHARA</sequence>
<dbReference type="Proteomes" id="UP000008867">
    <property type="component" value="Chromosome 5"/>
</dbReference>
<dbReference type="EMBL" id="FQ311470">
    <property type="protein sequence ID" value="CBQ72706.1"/>
    <property type="molecule type" value="Genomic_DNA"/>
</dbReference>